<accession>A0A834ZTP4</accession>
<dbReference type="Gene3D" id="1.10.150.60">
    <property type="entry name" value="ARID DNA-binding domain"/>
    <property type="match status" value="1"/>
</dbReference>
<proteinExistence type="predicted"/>
<dbReference type="SUPFAM" id="SSF46774">
    <property type="entry name" value="ARID-like"/>
    <property type="match status" value="1"/>
</dbReference>
<dbReference type="PROSITE" id="PS51156">
    <property type="entry name" value="ELM2"/>
    <property type="match status" value="1"/>
</dbReference>
<feature type="domain" description="ARID" evidence="3">
    <location>
        <begin position="40"/>
        <end position="131"/>
    </location>
</feature>
<evidence type="ECO:0000313" key="5">
    <source>
        <dbReference type="EMBL" id="KAF8412227.1"/>
    </source>
</evidence>
<gene>
    <name evidence="5" type="ORF">HHK36_000187</name>
</gene>
<dbReference type="OMA" id="INCESLM"/>
<sequence>MAGWSILTDGSALDCNEIIRKLQSNGFCLDVNASLKRGVDGGKHKLRCLFSVFLKEISAIKHIRALMLGDGRSVDLFKPFMVVREKGGNDFVLKNGFWACVAVESGLESAFTLSVKVIYIKLELEIEFRGLLSEMLDREEKDEEYPQKEMQQSAMGNMNNTNEVRIVSGLDNVDKSVEDKEEVVILDPSILKEDPFSRKRKLESLSGMLNWVTEIAKDPGNSAMRMLLEGSEWNMCGRHAMLARQALFLRMHADSSVWQSLLQKKQKINPSMYEDPVGADDQSTERLRCSERLLLKKSHSRSSSKPSSATESDLDMSVTPCLTGLDTVDSFTNLVLSLFGDVPLQKQVPVGPLFQAEVPDWTGMTSESDSKWLGTRVWPLEKGERNLLIERDPMGKGRQDSCGCQFPGSIECVRFHIGEKRMRVKLELGLAFHRWGFNRMGEEVSLPWTDEEEQRFKAIVRLNPPSLEKCYWDQVIKSFHAKSRENLVSYYFNVFLLRRRSYQNRVTPNNIDSDDDESEFGYVSFGLGHEAVKVRSPLIWSSTNM</sequence>
<evidence type="ECO:0000313" key="6">
    <source>
        <dbReference type="Proteomes" id="UP000655225"/>
    </source>
</evidence>
<dbReference type="Proteomes" id="UP000655225">
    <property type="component" value="Unassembled WGS sequence"/>
</dbReference>
<dbReference type="OrthoDB" id="1938591at2759"/>
<evidence type="ECO:0000259" key="4">
    <source>
        <dbReference type="PROSITE" id="PS51156"/>
    </source>
</evidence>
<dbReference type="PROSITE" id="PS51011">
    <property type="entry name" value="ARID"/>
    <property type="match status" value="1"/>
</dbReference>
<dbReference type="GO" id="GO:0003677">
    <property type="term" value="F:DNA binding"/>
    <property type="evidence" value="ECO:0007669"/>
    <property type="project" value="InterPro"/>
</dbReference>
<dbReference type="AlphaFoldDB" id="A0A834ZTP4"/>
<dbReference type="InterPro" id="IPR001606">
    <property type="entry name" value="ARID_dom"/>
</dbReference>
<dbReference type="SMART" id="SM01189">
    <property type="entry name" value="ELM2"/>
    <property type="match status" value="1"/>
</dbReference>
<evidence type="ECO:0000259" key="3">
    <source>
        <dbReference type="PROSITE" id="PS51011"/>
    </source>
</evidence>
<comment type="caution">
    <text evidence="5">The sequence shown here is derived from an EMBL/GenBank/DDBJ whole genome shotgun (WGS) entry which is preliminary data.</text>
</comment>
<dbReference type="EMBL" id="JABCRI010000001">
    <property type="protein sequence ID" value="KAF8412227.1"/>
    <property type="molecule type" value="Genomic_DNA"/>
</dbReference>
<reference evidence="5 6" key="1">
    <citation type="submission" date="2020-04" db="EMBL/GenBank/DDBJ databases">
        <title>Plant Genome Project.</title>
        <authorList>
            <person name="Zhang R.-G."/>
        </authorList>
    </citation>
    <scope>NUCLEOTIDE SEQUENCE [LARGE SCALE GENOMIC DNA]</scope>
    <source>
        <strain evidence="5">YNK0</strain>
        <tissue evidence="5">Leaf</tissue>
    </source>
</reference>
<evidence type="ECO:0000256" key="2">
    <source>
        <dbReference type="SAM" id="MobiDB-lite"/>
    </source>
</evidence>
<organism evidence="5 6">
    <name type="scientific">Tetracentron sinense</name>
    <name type="common">Spur-leaf</name>
    <dbReference type="NCBI Taxonomy" id="13715"/>
    <lineage>
        <taxon>Eukaryota</taxon>
        <taxon>Viridiplantae</taxon>
        <taxon>Streptophyta</taxon>
        <taxon>Embryophyta</taxon>
        <taxon>Tracheophyta</taxon>
        <taxon>Spermatophyta</taxon>
        <taxon>Magnoliopsida</taxon>
        <taxon>Trochodendrales</taxon>
        <taxon>Trochodendraceae</taxon>
        <taxon>Tetracentron</taxon>
    </lineage>
</organism>
<feature type="domain" description="ELM2" evidence="4">
    <location>
        <begin position="346"/>
        <end position="390"/>
    </location>
</feature>
<name>A0A834ZTP4_TETSI</name>
<feature type="region of interest" description="Disordered" evidence="2">
    <location>
        <begin position="296"/>
        <end position="315"/>
    </location>
</feature>
<protein>
    <submittedName>
        <fullName evidence="5">Uncharacterized protein</fullName>
    </submittedName>
</protein>
<dbReference type="InterPro" id="IPR036431">
    <property type="entry name" value="ARID_dom_sf"/>
</dbReference>
<evidence type="ECO:0000256" key="1">
    <source>
        <dbReference type="ARBA" id="ARBA00023242"/>
    </source>
</evidence>
<dbReference type="InterPro" id="IPR000949">
    <property type="entry name" value="ELM2_dom"/>
</dbReference>
<dbReference type="PANTHER" id="PTHR46410:SF1">
    <property type="entry name" value="AT-RICH INTERACTIVE DOMAIN-CONTAINING PROTEIN 1"/>
    <property type="match status" value="1"/>
</dbReference>
<dbReference type="PANTHER" id="PTHR46410">
    <property type="entry name" value="AT-RICH INTERACTIVE DOMAIN-CONTAINING PROTEIN 2"/>
    <property type="match status" value="1"/>
</dbReference>
<keyword evidence="1" id="KW-0539">Nucleus</keyword>
<keyword evidence="6" id="KW-1185">Reference proteome</keyword>